<feature type="region of interest" description="Disordered" evidence="1">
    <location>
        <begin position="98"/>
        <end position="117"/>
    </location>
</feature>
<evidence type="ECO:0000313" key="3">
    <source>
        <dbReference type="Proteomes" id="UP000299102"/>
    </source>
</evidence>
<feature type="compositionally biased region" description="Polar residues" evidence="1">
    <location>
        <begin position="101"/>
        <end position="117"/>
    </location>
</feature>
<dbReference type="Proteomes" id="UP000299102">
    <property type="component" value="Unassembled WGS sequence"/>
</dbReference>
<dbReference type="PANTHER" id="PTHR33480">
    <property type="entry name" value="SET DOMAIN-CONTAINING PROTEIN-RELATED"/>
    <property type="match status" value="1"/>
</dbReference>
<dbReference type="AlphaFoldDB" id="A0A4C1YYK7"/>
<dbReference type="EMBL" id="BGZK01001498">
    <property type="protein sequence ID" value="GBP81158.1"/>
    <property type="molecule type" value="Genomic_DNA"/>
</dbReference>
<gene>
    <name evidence="2" type="ORF">EVAR_25084_1</name>
</gene>
<reference evidence="2 3" key="1">
    <citation type="journal article" date="2019" name="Commun. Biol.">
        <title>The bagworm genome reveals a unique fibroin gene that provides high tensile strength.</title>
        <authorList>
            <person name="Kono N."/>
            <person name="Nakamura H."/>
            <person name="Ohtoshi R."/>
            <person name="Tomita M."/>
            <person name="Numata K."/>
            <person name="Arakawa K."/>
        </authorList>
    </citation>
    <scope>NUCLEOTIDE SEQUENCE [LARGE SCALE GENOMIC DNA]</scope>
</reference>
<dbReference type="OrthoDB" id="5376140at2759"/>
<proteinExistence type="predicted"/>
<name>A0A4C1YYK7_EUMVA</name>
<accession>A0A4C1YYK7</accession>
<evidence type="ECO:0000256" key="1">
    <source>
        <dbReference type="SAM" id="MobiDB-lite"/>
    </source>
</evidence>
<protein>
    <submittedName>
        <fullName evidence="2">Uncharacterized protein</fullName>
    </submittedName>
</protein>
<sequence length="197" mass="22506">MTENDIEQLSNFMGHTTEVHRRNYRLPDDIFQTAKISKLLILMEDGKADAYKGKSLDEINIDMEENLEGEAVDTEDVLNFAETQMTLPEAETVMAKDMPHNTPQDPGNPQSENATSAYQPLADVSNTSRSTKNKRVLVPWTAEQRNVVISHFKTHIRAKKAPKRHEADALKALHPELLHNKDWLKIKVFVQNNYKNN</sequence>
<organism evidence="2 3">
    <name type="scientific">Eumeta variegata</name>
    <name type="common">Bagworm moth</name>
    <name type="synonym">Eumeta japonica</name>
    <dbReference type="NCBI Taxonomy" id="151549"/>
    <lineage>
        <taxon>Eukaryota</taxon>
        <taxon>Metazoa</taxon>
        <taxon>Ecdysozoa</taxon>
        <taxon>Arthropoda</taxon>
        <taxon>Hexapoda</taxon>
        <taxon>Insecta</taxon>
        <taxon>Pterygota</taxon>
        <taxon>Neoptera</taxon>
        <taxon>Endopterygota</taxon>
        <taxon>Lepidoptera</taxon>
        <taxon>Glossata</taxon>
        <taxon>Ditrysia</taxon>
        <taxon>Tineoidea</taxon>
        <taxon>Psychidae</taxon>
        <taxon>Oiketicinae</taxon>
        <taxon>Eumeta</taxon>
    </lineage>
</organism>
<comment type="caution">
    <text evidence="2">The sequence shown here is derived from an EMBL/GenBank/DDBJ whole genome shotgun (WGS) entry which is preliminary data.</text>
</comment>
<evidence type="ECO:0000313" key="2">
    <source>
        <dbReference type="EMBL" id="GBP81158.1"/>
    </source>
</evidence>
<keyword evidence="3" id="KW-1185">Reference proteome</keyword>